<organism evidence="4 5">
    <name type="scientific">Lachnospira eligens</name>
    <dbReference type="NCBI Taxonomy" id="39485"/>
    <lineage>
        <taxon>Bacteria</taxon>
        <taxon>Bacillati</taxon>
        <taxon>Bacillota</taxon>
        <taxon>Clostridia</taxon>
        <taxon>Lachnospirales</taxon>
        <taxon>Lachnospiraceae</taxon>
        <taxon>Lachnospira</taxon>
    </lineage>
</organism>
<dbReference type="SUPFAM" id="SSF47413">
    <property type="entry name" value="lambda repressor-like DNA-binding domains"/>
    <property type="match status" value="1"/>
</dbReference>
<keyword evidence="2" id="KW-0472">Membrane</keyword>
<keyword evidence="2" id="KW-1133">Transmembrane helix</keyword>
<sequence>MQEVEFHEKLQELRKSRGLTQEELGEALFVSRTAISKWESGRGYPSIDSLKEISRYFSVSIDELLSGDQLVLIAEKENKSNLNGLCDLLFGFTDLLSLMLIFLPLYSKPVDGYIYSVSLIEYVDNEIWIRMTYWGLFIALTIIGIVNILMVNFKFEKGKKVITFLSVGLSIITVLYLAIAREPYAVTVAFLLLLIKGGLLYKRAMAGR</sequence>
<evidence type="ECO:0000313" key="5">
    <source>
        <dbReference type="Proteomes" id="UP000285201"/>
    </source>
</evidence>
<dbReference type="SMART" id="SM00530">
    <property type="entry name" value="HTH_XRE"/>
    <property type="match status" value="1"/>
</dbReference>
<feature type="transmembrane region" description="Helical" evidence="2">
    <location>
        <begin position="127"/>
        <end position="149"/>
    </location>
</feature>
<dbReference type="InterPro" id="IPR001387">
    <property type="entry name" value="Cro/C1-type_HTH"/>
</dbReference>
<keyword evidence="2" id="KW-0812">Transmembrane</keyword>
<accession>A0A415MAT8</accession>
<dbReference type="PANTHER" id="PTHR46558">
    <property type="entry name" value="TRACRIPTIONAL REGULATORY PROTEIN-RELATED-RELATED"/>
    <property type="match status" value="1"/>
</dbReference>
<proteinExistence type="predicted"/>
<reference evidence="4 5" key="1">
    <citation type="submission" date="2018-08" db="EMBL/GenBank/DDBJ databases">
        <title>A genome reference for cultivated species of the human gut microbiota.</title>
        <authorList>
            <person name="Zou Y."/>
            <person name="Xue W."/>
            <person name="Luo G."/>
        </authorList>
    </citation>
    <scope>NUCLEOTIDE SEQUENCE [LARGE SCALE GENOMIC DNA]</scope>
    <source>
        <strain evidence="4 5">AF36-7BH</strain>
    </source>
</reference>
<dbReference type="Pfam" id="PF01381">
    <property type="entry name" value="HTH_3"/>
    <property type="match status" value="1"/>
</dbReference>
<feature type="transmembrane region" description="Helical" evidence="2">
    <location>
        <begin position="161"/>
        <end position="178"/>
    </location>
</feature>
<evidence type="ECO:0000256" key="1">
    <source>
        <dbReference type="ARBA" id="ARBA00023125"/>
    </source>
</evidence>
<protein>
    <submittedName>
        <fullName evidence="4">XRE family transcriptional regulator</fullName>
    </submittedName>
</protein>
<dbReference type="InterPro" id="IPR010982">
    <property type="entry name" value="Lambda_DNA-bd_dom_sf"/>
</dbReference>
<dbReference type="PANTHER" id="PTHR46558:SF4">
    <property type="entry name" value="DNA-BIDING PHAGE PROTEIN"/>
    <property type="match status" value="1"/>
</dbReference>
<dbReference type="AlphaFoldDB" id="A0A415MAT8"/>
<dbReference type="GO" id="GO:0003677">
    <property type="term" value="F:DNA binding"/>
    <property type="evidence" value="ECO:0007669"/>
    <property type="project" value="UniProtKB-KW"/>
</dbReference>
<dbReference type="EMBL" id="QROY01000007">
    <property type="protein sequence ID" value="RHL67724.1"/>
    <property type="molecule type" value="Genomic_DNA"/>
</dbReference>
<keyword evidence="1" id="KW-0238">DNA-binding</keyword>
<feature type="domain" description="HTH cro/C1-type" evidence="3">
    <location>
        <begin position="10"/>
        <end position="64"/>
    </location>
</feature>
<comment type="caution">
    <text evidence="4">The sequence shown here is derived from an EMBL/GenBank/DDBJ whole genome shotgun (WGS) entry which is preliminary data.</text>
</comment>
<dbReference type="PROSITE" id="PS50943">
    <property type="entry name" value="HTH_CROC1"/>
    <property type="match status" value="1"/>
</dbReference>
<dbReference type="CDD" id="cd00093">
    <property type="entry name" value="HTH_XRE"/>
    <property type="match status" value="1"/>
</dbReference>
<feature type="transmembrane region" description="Helical" evidence="2">
    <location>
        <begin position="85"/>
        <end position="107"/>
    </location>
</feature>
<gene>
    <name evidence="4" type="ORF">DW007_09820</name>
</gene>
<evidence type="ECO:0000256" key="2">
    <source>
        <dbReference type="SAM" id="Phobius"/>
    </source>
</evidence>
<evidence type="ECO:0000259" key="3">
    <source>
        <dbReference type="PROSITE" id="PS50943"/>
    </source>
</evidence>
<dbReference type="Gene3D" id="1.10.260.40">
    <property type="entry name" value="lambda repressor-like DNA-binding domains"/>
    <property type="match status" value="1"/>
</dbReference>
<feature type="transmembrane region" description="Helical" evidence="2">
    <location>
        <begin position="184"/>
        <end position="201"/>
    </location>
</feature>
<evidence type="ECO:0000313" key="4">
    <source>
        <dbReference type="EMBL" id="RHL67724.1"/>
    </source>
</evidence>
<name>A0A415MAT8_9FIRM</name>
<dbReference type="Proteomes" id="UP000285201">
    <property type="component" value="Unassembled WGS sequence"/>
</dbReference>